<dbReference type="STRING" id="47855.GA0070606_0043"/>
<dbReference type="PROSITE" id="PS51898">
    <property type="entry name" value="TYR_RECOMBINASE"/>
    <property type="match status" value="1"/>
</dbReference>
<dbReference type="InterPro" id="IPR044068">
    <property type="entry name" value="CB"/>
</dbReference>
<reference evidence="8" key="1">
    <citation type="submission" date="2016-06" db="EMBL/GenBank/DDBJ databases">
        <authorList>
            <person name="Varghese N."/>
            <person name="Submissions Spin"/>
        </authorList>
    </citation>
    <scope>NUCLEOTIDE SEQUENCE [LARGE SCALE GENOMIC DNA]</scope>
    <source>
        <strain evidence="8">DSM 43903</strain>
    </source>
</reference>
<evidence type="ECO:0000256" key="4">
    <source>
        <dbReference type="SAM" id="MobiDB-lite"/>
    </source>
</evidence>
<evidence type="ECO:0000313" key="7">
    <source>
        <dbReference type="EMBL" id="SCL43852.1"/>
    </source>
</evidence>
<dbReference type="InterPro" id="IPR050090">
    <property type="entry name" value="Tyrosine_recombinase_XerCD"/>
</dbReference>
<dbReference type="GO" id="GO:0006310">
    <property type="term" value="P:DNA recombination"/>
    <property type="evidence" value="ECO:0007669"/>
    <property type="project" value="UniProtKB-KW"/>
</dbReference>
<evidence type="ECO:0000256" key="2">
    <source>
        <dbReference type="ARBA" id="ARBA00023172"/>
    </source>
</evidence>
<name>A0A1C6TPU5_9ACTN</name>
<feature type="domain" description="Tyr recombinase" evidence="5">
    <location>
        <begin position="124"/>
        <end position="298"/>
    </location>
</feature>
<dbReference type="InterPro" id="IPR010998">
    <property type="entry name" value="Integrase_recombinase_N"/>
</dbReference>
<dbReference type="SUPFAM" id="SSF47823">
    <property type="entry name" value="lambda integrase-like, N-terminal domain"/>
    <property type="match status" value="1"/>
</dbReference>
<dbReference type="OrthoDB" id="9803188at2"/>
<dbReference type="Pfam" id="PF00589">
    <property type="entry name" value="Phage_integrase"/>
    <property type="match status" value="1"/>
</dbReference>
<dbReference type="InterPro" id="IPR013762">
    <property type="entry name" value="Integrase-like_cat_sf"/>
</dbReference>
<dbReference type="EMBL" id="FMHZ01000001">
    <property type="protein sequence ID" value="SCL43852.1"/>
    <property type="molecule type" value="Genomic_DNA"/>
</dbReference>
<dbReference type="PANTHER" id="PTHR30349">
    <property type="entry name" value="PHAGE INTEGRASE-RELATED"/>
    <property type="match status" value="1"/>
</dbReference>
<keyword evidence="8" id="KW-1185">Reference proteome</keyword>
<evidence type="ECO:0000256" key="1">
    <source>
        <dbReference type="ARBA" id="ARBA00023125"/>
    </source>
</evidence>
<gene>
    <name evidence="7" type="ORF">GA0070606_0043</name>
</gene>
<dbReference type="SUPFAM" id="SSF56349">
    <property type="entry name" value="DNA breaking-rejoining enzymes"/>
    <property type="match status" value="1"/>
</dbReference>
<dbReference type="Gene3D" id="1.10.443.10">
    <property type="entry name" value="Intergrase catalytic core"/>
    <property type="match status" value="1"/>
</dbReference>
<dbReference type="PROSITE" id="PS51900">
    <property type="entry name" value="CB"/>
    <property type="match status" value="1"/>
</dbReference>
<dbReference type="Proteomes" id="UP000199001">
    <property type="component" value="Unassembled WGS sequence"/>
</dbReference>
<evidence type="ECO:0000259" key="5">
    <source>
        <dbReference type="PROSITE" id="PS51898"/>
    </source>
</evidence>
<organism evidence="7 8">
    <name type="scientific">Micromonospora citrea</name>
    <dbReference type="NCBI Taxonomy" id="47855"/>
    <lineage>
        <taxon>Bacteria</taxon>
        <taxon>Bacillati</taxon>
        <taxon>Actinomycetota</taxon>
        <taxon>Actinomycetes</taxon>
        <taxon>Micromonosporales</taxon>
        <taxon>Micromonosporaceae</taxon>
        <taxon>Micromonospora</taxon>
    </lineage>
</organism>
<protein>
    <submittedName>
        <fullName evidence="7">Integrase/recombinase XerC</fullName>
    </submittedName>
</protein>
<keyword evidence="1 3" id="KW-0238">DNA-binding</keyword>
<feature type="region of interest" description="Disordered" evidence="4">
    <location>
        <begin position="121"/>
        <end position="141"/>
    </location>
</feature>
<dbReference type="Gene3D" id="1.10.150.130">
    <property type="match status" value="1"/>
</dbReference>
<evidence type="ECO:0000313" key="8">
    <source>
        <dbReference type="Proteomes" id="UP000199001"/>
    </source>
</evidence>
<sequence length="302" mass="32297">MARTATAKIVPLRPAHPEAAVNRALVALHRHLDRCALAANTTKAYRARARAYAAWLAAHADEHPDAFVDQVGAEAAVTAWRRHLIATKASPSTVNQALAAVDLLYEIGAGLRLKVKRARVPRPGEPDALTPKEQGAVERAAGRRGARDAAIVAVLLYTGARAQECARLDVDDLALTARTGTIRLHGKGDEVRHVPVPAAARERLTAWIRHRGTEPGPLWTGQRGPLSDSGVAQVVLTVGSAAGLPGLRPHRLRHTYATRLRQGGADPAQVQALLGHASLDTTARYFRAGTAEQAAVVERIFD</sequence>
<dbReference type="InterPro" id="IPR011010">
    <property type="entry name" value="DNA_brk_join_enz"/>
</dbReference>
<dbReference type="AlphaFoldDB" id="A0A1C6TPU5"/>
<keyword evidence="2" id="KW-0233">DNA recombination</keyword>
<evidence type="ECO:0000259" key="6">
    <source>
        <dbReference type="PROSITE" id="PS51900"/>
    </source>
</evidence>
<dbReference type="PANTHER" id="PTHR30349:SF81">
    <property type="entry name" value="TYROSINE RECOMBINASE XERC"/>
    <property type="match status" value="1"/>
</dbReference>
<proteinExistence type="predicted"/>
<dbReference type="InterPro" id="IPR002104">
    <property type="entry name" value="Integrase_catalytic"/>
</dbReference>
<evidence type="ECO:0000256" key="3">
    <source>
        <dbReference type="PROSITE-ProRule" id="PRU01248"/>
    </source>
</evidence>
<accession>A0A1C6TPU5</accession>
<feature type="domain" description="Core-binding (CB)" evidence="6">
    <location>
        <begin position="19"/>
        <end position="109"/>
    </location>
</feature>
<dbReference type="GO" id="GO:0003677">
    <property type="term" value="F:DNA binding"/>
    <property type="evidence" value="ECO:0007669"/>
    <property type="project" value="UniProtKB-UniRule"/>
</dbReference>
<dbReference type="GO" id="GO:0015074">
    <property type="term" value="P:DNA integration"/>
    <property type="evidence" value="ECO:0007669"/>
    <property type="project" value="InterPro"/>
</dbReference>